<dbReference type="Proteomes" id="UP001303373">
    <property type="component" value="Chromosome 2"/>
</dbReference>
<dbReference type="InterPro" id="IPR036259">
    <property type="entry name" value="MFS_trans_sf"/>
</dbReference>
<keyword evidence="9" id="KW-0732">Signal</keyword>
<accession>A0AAQ3LZ29</accession>
<dbReference type="CDD" id="cd09630">
    <property type="entry name" value="CDH_like_cytochrome"/>
    <property type="match status" value="1"/>
</dbReference>
<name>A0AAQ3LZ29_9PEZI</name>
<dbReference type="PROSITE" id="PS50939">
    <property type="entry name" value="CYTOCHROME_B561"/>
    <property type="match status" value="1"/>
</dbReference>
<evidence type="ECO:0000313" key="11">
    <source>
        <dbReference type="EMBL" id="WPG98638.1"/>
    </source>
</evidence>
<dbReference type="Gene3D" id="1.20.120.1770">
    <property type="match status" value="1"/>
</dbReference>
<dbReference type="SUPFAM" id="SSF49344">
    <property type="entry name" value="CBD9-like"/>
    <property type="match status" value="1"/>
</dbReference>
<evidence type="ECO:0000256" key="1">
    <source>
        <dbReference type="ARBA" id="ARBA00004370"/>
    </source>
</evidence>
<feature type="transmembrane region" description="Helical" evidence="8">
    <location>
        <begin position="257"/>
        <end position="282"/>
    </location>
</feature>
<feature type="transmembrane region" description="Helical" evidence="8">
    <location>
        <begin position="294"/>
        <end position="313"/>
    </location>
</feature>
<dbReference type="GO" id="GO:0016020">
    <property type="term" value="C:membrane"/>
    <property type="evidence" value="ECO:0007669"/>
    <property type="project" value="UniProtKB-SubCell"/>
</dbReference>
<gene>
    <name evidence="11" type="ORF">R9X50_00143100</name>
</gene>
<evidence type="ECO:0000256" key="3">
    <source>
        <dbReference type="ARBA" id="ARBA00022692"/>
    </source>
</evidence>
<evidence type="ECO:0000256" key="2">
    <source>
        <dbReference type="ARBA" id="ARBA00022448"/>
    </source>
</evidence>
<dbReference type="InterPro" id="IPR005018">
    <property type="entry name" value="DOMON_domain"/>
</dbReference>
<feature type="transmembrane region" description="Helical" evidence="8">
    <location>
        <begin position="325"/>
        <end position="348"/>
    </location>
</feature>
<dbReference type="CDD" id="cd08760">
    <property type="entry name" value="Cyt_b561_FRRS1_like"/>
    <property type="match status" value="1"/>
</dbReference>
<sequence>MKASTTVTSAVLSLGVGVAALTQQCPQKGICYSLAIPESTAQSGNGDIFFQLSAPTQLQWVGLGQGGQMAGANMFVMYAAADGKNVTISPRLGKGEVMPLYDSDTSITLLEGSGIENGLMVANVRCSNCNSWEGGSMDLTGSGDSDWIFAYKVGSSLNTDKQDQYISKHDLSGSFNIPLAAAKGGHDVNPFVTAASTGTASGTATGTASSIGTASSSPTQSSTVPSSSSTSDGGDIPIFAQPKGFAALSDDKQNMIIVIHGAMAAIAWVALFPLGGIVMRLIKGKSTIWMHAGIQMLALSLFTAAAGIGIWMASSQGELHMKHPVIGLIVFGLAWIQPVGGVIHHLLFKKTGRRSIVSHLHMNLGRICIVLGMINGGLGLQWTGVTNSALIAYVVCVGVVGIVYIASSVFGEARRIKEHRRIKSTNSRNSPNMSQTGL</sequence>
<organism evidence="11 12">
    <name type="scientific">Acrodontium crateriforme</name>
    <dbReference type="NCBI Taxonomy" id="150365"/>
    <lineage>
        <taxon>Eukaryota</taxon>
        <taxon>Fungi</taxon>
        <taxon>Dikarya</taxon>
        <taxon>Ascomycota</taxon>
        <taxon>Pezizomycotina</taxon>
        <taxon>Dothideomycetes</taxon>
        <taxon>Dothideomycetidae</taxon>
        <taxon>Mycosphaerellales</taxon>
        <taxon>Teratosphaeriaceae</taxon>
        <taxon>Acrodontium</taxon>
    </lineage>
</organism>
<keyword evidence="5 8" id="KW-1133">Transmembrane helix</keyword>
<feature type="domain" description="Cytochrome b561" evidence="10">
    <location>
        <begin position="222"/>
        <end position="416"/>
    </location>
</feature>
<dbReference type="Gene3D" id="2.60.40.1210">
    <property type="entry name" value="Cellobiose dehydrogenase, cytochrome domain"/>
    <property type="match status" value="1"/>
</dbReference>
<dbReference type="SUPFAM" id="SSF103473">
    <property type="entry name" value="MFS general substrate transporter"/>
    <property type="match status" value="1"/>
</dbReference>
<keyword evidence="6 8" id="KW-0472">Membrane</keyword>
<evidence type="ECO:0000259" key="10">
    <source>
        <dbReference type="PROSITE" id="PS50939"/>
    </source>
</evidence>
<keyword evidence="3 8" id="KW-0812">Transmembrane</keyword>
<dbReference type="EMBL" id="CP138581">
    <property type="protein sequence ID" value="WPG98638.1"/>
    <property type="molecule type" value="Genomic_DNA"/>
</dbReference>
<dbReference type="SMART" id="SM00665">
    <property type="entry name" value="B561"/>
    <property type="match status" value="1"/>
</dbReference>
<reference evidence="11 12" key="1">
    <citation type="submission" date="2023-11" db="EMBL/GenBank/DDBJ databases">
        <title>An acidophilic fungus is an integral part of prey digestion in a carnivorous sundew plant.</title>
        <authorList>
            <person name="Tsai I.J."/>
        </authorList>
    </citation>
    <scope>NUCLEOTIDE SEQUENCE [LARGE SCALE GENOMIC DNA]</scope>
    <source>
        <strain evidence="11">169a</strain>
    </source>
</reference>
<feature type="region of interest" description="Disordered" evidence="7">
    <location>
        <begin position="199"/>
        <end position="234"/>
    </location>
</feature>
<feature type="signal peptide" evidence="9">
    <location>
        <begin position="1"/>
        <end position="20"/>
    </location>
</feature>
<keyword evidence="12" id="KW-1185">Reference proteome</keyword>
<feature type="transmembrane region" description="Helical" evidence="8">
    <location>
        <begin position="390"/>
        <end position="411"/>
    </location>
</feature>
<evidence type="ECO:0000256" key="5">
    <source>
        <dbReference type="ARBA" id="ARBA00022989"/>
    </source>
</evidence>
<dbReference type="PANTHER" id="PTHR47797:SF1">
    <property type="entry name" value="CYTOCHROME B561 DOMAIN-CONTAINING PROTEIN-RELATED"/>
    <property type="match status" value="1"/>
</dbReference>
<dbReference type="Pfam" id="PF16010">
    <property type="entry name" value="CDH-cyt"/>
    <property type="match status" value="1"/>
</dbReference>
<evidence type="ECO:0000256" key="9">
    <source>
        <dbReference type="SAM" id="SignalP"/>
    </source>
</evidence>
<dbReference type="PANTHER" id="PTHR47797">
    <property type="entry name" value="DEHYDROGENASE, PUTATIVE (AFU_ORTHOLOGUE AFUA_8G05805)-RELATED"/>
    <property type="match status" value="1"/>
</dbReference>
<evidence type="ECO:0000256" key="6">
    <source>
        <dbReference type="ARBA" id="ARBA00023136"/>
    </source>
</evidence>
<dbReference type="InterPro" id="IPR015920">
    <property type="entry name" value="Cellobiose_DH-like_cyt"/>
</dbReference>
<evidence type="ECO:0000256" key="4">
    <source>
        <dbReference type="ARBA" id="ARBA00022982"/>
    </source>
</evidence>
<feature type="chain" id="PRO_5043018435" evidence="9">
    <location>
        <begin position="21"/>
        <end position="438"/>
    </location>
</feature>
<evidence type="ECO:0000313" key="12">
    <source>
        <dbReference type="Proteomes" id="UP001303373"/>
    </source>
</evidence>
<keyword evidence="4" id="KW-0249">Electron transport</keyword>
<dbReference type="SMART" id="SM00664">
    <property type="entry name" value="DoH"/>
    <property type="match status" value="1"/>
</dbReference>
<evidence type="ECO:0000256" key="7">
    <source>
        <dbReference type="SAM" id="MobiDB-lite"/>
    </source>
</evidence>
<dbReference type="InterPro" id="IPR006593">
    <property type="entry name" value="Cyt_b561/ferric_Rdtase_TM"/>
</dbReference>
<protein>
    <submittedName>
        <fullName evidence="11">Iron reductase domain protein</fullName>
    </submittedName>
</protein>
<keyword evidence="2" id="KW-0813">Transport</keyword>
<evidence type="ECO:0000256" key="8">
    <source>
        <dbReference type="SAM" id="Phobius"/>
    </source>
</evidence>
<comment type="subcellular location">
    <subcellularLocation>
        <location evidence="1">Membrane</location>
    </subcellularLocation>
</comment>
<proteinExistence type="predicted"/>
<dbReference type="AlphaFoldDB" id="A0AAQ3LZ29"/>